<comment type="caution">
    <text evidence="6">The sequence shown here is derived from an EMBL/GenBank/DDBJ whole genome shotgun (WGS) entry which is preliminary data.</text>
</comment>
<evidence type="ECO:0000256" key="3">
    <source>
        <dbReference type="ARBA" id="ARBA00047594"/>
    </source>
</evidence>
<dbReference type="InterPro" id="IPR000326">
    <property type="entry name" value="PAP2/HPO"/>
</dbReference>
<evidence type="ECO:0000313" key="7">
    <source>
        <dbReference type="Proteomes" id="UP000664554"/>
    </source>
</evidence>
<evidence type="ECO:0000256" key="1">
    <source>
        <dbReference type="ARBA" id="ARBA00012374"/>
    </source>
</evidence>
<dbReference type="RefSeq" id="WP_207992394.1">
    <property type="nucleotide sequence ID" value="NZ_JAGBKM010000036.1"/>
</dbReference>
<proteinExistence type="predicted"/>
<keyword evidence="4" id="KW-1133">Transmembrane helix</keyword>
<feature type="transmembrane region" description="Helical" evidence="4">
    <location>
        <begin position="12"/>
        <end position="33"/>
    </location>
</feature>
<keyword evidence="4" id="KW-0472">Membrane</keyword>
<comment type="catalytic activity">
    <reaction evidence="3">
        <text>di-trans,octa-cis-undecaprenyl diphosphate + H2O = di-trans,octa-cis-undecaprenyl phosphate + phosphate + H(+)</text>
        <dbReference type="Rhea" id="RHEA:28094"/>
        <dbReference type="ChEBI" id="CHEBI:15377"/>
        <dbReference type="ChEBI" id="CHEBI:15378"/>
        <dbReference type="ChEBI" id="CHEBI:43474"/>
        <dbReference type="ChEBI" id="CHEBI:58405"/>
        <dbReference type="ChEBI" id="CHEBI:60392"/>
        <dbReference type="EC" id="3.6.1.27"/>
    </reaction>
</comment>
<dbReference type="PANTHER" id="PTHR14969:SF13">
    <property type="entry name" value="AT30094P"/>
    <property type="match status" value="1"/>
</dbReference>
<dbReference type="PANTHER" id="PTHR14969">
    <property type="entry name" value="SPHINGOSINE-1-PHOSPHATE PHOSPHOHYDROLASE"/>
    <property type="match status" value="1"/>
</dbReference>
<protein>
    <recommendedName>
        <fullName evidence="1">undecaprenyl-diphosphate phosphatase</fullName>
        <ecNumber evidence="1">3.6.1.27</ecNumber>
    </recommendedName>
    <alternativeName>
        <fullName evidence="2">Undecaprenyl pyrophosphate phosphatase</fullName>
    </alternativeName>
</protein>
<feature type="transmembrane region" description="Helical" evidence="4">
    <location>
        <begin position="134"/>
        <end position="157"/>
    </location>
</feature>
<feature type="transmembrane region" description="Helical" evidence="4">
    <location>
        <begin position="211"/>
        <end position="228"/>
    </location>
</feature>
<evidence type="ECO:0000256" key="4">
    <source>
        <dbReference type="SAM" id="Phobius"/>
    </source>
</evidence>
<name>A0ABS3NRI7_9GAMM</name>
<feature type="transmembrane region" description="Helical" evidence="4">
    <location>
        <begin position="301"/>
        <end position="322"/>
    </location>
</feature>
<dbReference type="SUPFAM" id="SSF48317">
    <property type="entry name" value="Acid phosphatase/Vanadium-dependent haloperoxidase"/>
    <property type="match status" value="1"/>
</dbReference>
<dbReference type="SMART" id="SM00014">
    <property type="entry name" value="acidPPc"/>
    <property type="match status" value="1"/>
</dbReference>
<sequence length="331" mass="37641">MISLISENQPLFALGFLIFLVISVLLVFQYVVIRYGQQLFTQAIRCWVRTKRNLAKNKRIILFRGKYPKLDVIMSRRFNLRDFYGLSLTFLWVVIGCMLVLFIALAEAVATLNSIVSIDYFISSQMSLLRDSDVVVFLVLITSFASTPIAVLVVLFVAVNCWVKQQRYIIVGLLIATLGSTAFTSLLKYLFQRERPANSLLVAQTYSFPSGHATTAMALYGFIAYLLIRFNQNFAQKIRIFTIAILFIILIGLSRVVLNQHYLSDVLGGYLVGAFWLTLGISITEWLSVESKIIWKVEWSTSHAYMIWLSGLGVFISTLIYAKIYQLPMLS</sequence>
<feature type="transmembrane region" description="Helical" evidence="4">
    <location>
        <begin position="270"/>
        <end position="289"/>
    </location>
</feature>
<dbReference type="Proteomes" id="UP000664554">
    <property type="component" value="Unassembled WGS sequence"/>
</dbReference>
<reference evidence="6 7" key="1">
    <citation type="submission" date="2021-03" db="EMBL/GenBank/DDBJ databases">
        <authorList>
            <person name="Shang D.-D."/>
            <person name="Du Z.-J."/>
            <person name="Chen G.-J."/>
        </authorList>
    </citation>
    <scope>NUCLEOTIDE SEQUENCE [LARGE SCALE GENOMIC DNA]</scope>
    <source>
        <strain evidence="6 7">F1192</strain>
    </source>
</reference>
<gene>
    <name evidence="6" type="ORF">J3492_12605</name>
</gene>
<dbReference type="CDD" id="cd03392">
    <property type="entry name" value="PAP2_like_2"/>
    <property type="match status" value="1"/>
</dbReference>
<feature type="transmembrane region" description="Helical" evidence="4">
    <location>
        <begin position="169"/>
        <end position="191"/>
    </location>
</feature>
<feature type="domain" description="Phosphatidic acid phosphatase type 2/haloperoxidase" evidence="5">
    <location>
        <begin position="168"/>
        <end position="281"/>
    </location>
</feature>
<evidence type="ECO:0000313" key="6">
    <source>
        <dbReference type="EMBL" id="MBO1532039.1"/>
    </source>
</evidence>
<feature type="transmembrane region" description="Helical" evidence="4">
    <location>
        <begin position="240"/>
        <end position="258"/>
    </location>
</feature>
<keyword evidence="7" id="KW-1185">Reference proteome</keyword>
<evidence type="ECO:0000259" key="5">
    <source>
        <dbReference type="SMART" id="SM00014"/>
    </source>
</evidence>
<evidence type="ECO:0000256" key="2">
    <source>
        <dbReference type="ARBA" id="ARBA00032707"/>
    </source>
</evidence>
<dbReference type="EMBL" id="JAGBKM010000036">
    <property type="protein sequence ID" value="MBO1532039.1"/>
    <property type="molecule type" value="Genomic_DNA"/>
</dbReference>
<organism evidence="6 7">
    <name type="scientific">Psychrobacter coccoides</name>
    <dbReference type="NCBI Taxonomy" id="2818440"/>
    <lineage>
        <taxon>Bacteria</taxon>
        <taxon>Pseudomonadati</taxon>
        <taxon>Pseudomonadota</taxon>
        <taxon>Gammaproteobacteria</taxon>
        <taxon>Moraxellales</taxon>
        <taxon>Moraxellaceae</taxon>
        <taxon>Psychrobacter</taxon>
    </lineage>
</organism>
<feature type="transmembrane region" description="Helical" evidence="4">
    <location>
        <begin position="83"/>
        <end position="106"/>
    </location>
</feature>
<accession>A0ABS3NRI7</accession>
<dbReference type="InterPro" id="IPR036938">
    <property type="entry name" value="PAP2/HPO_sf"/>
</dbReference>
<dbReference type="EC" id="3.6.1.27" evidence="1"/>
<dbReference type="Pfam" id="PF01569">
    <property type="entry name" value="PAP2"/>
    <property type="match status" value="1"/>
</dbReference>
<keyword evidence="4" id="KW-0812">Transmembrane</keyword>
<dbReference type="Gene3D" id="1.20.144.10">
    <property type="entry name" value="Phosphatidic acid phosphatase type 2/haloperoxidase"/>
    <property type="match status" value="2"/>
</dbReference>